<proteinExistence type="predicted"/>
<sequence length="92" mass="10289">MPKKKMSGPLEPHHELSIKLTLPSGRGAPTWMTVETRTSGLKVTRDVLQHGRISDAEETWRAWSVNELLVEAACMAAGSGQQQAPDWFRQYV</sequence>
<dbReference type="EMBL" id="LN853835">
    <property type="protein sequence ID" value="CRY96777.1"/>
    <property type="molecule type" value="Genomic_DNA"/>
</dbReference>
<accession>A0A0H5QM05</accession>
<dbReference type="AlphaFoldDB" id="A0A0H5QM05"/>
<name>A0A0H5QM05_9ZZZZ</name>
<protein>
    <submittedName>
        <fullName evidence="1">Uncharacterized protein</fullName>
    </submittedName>
</protein>
<evidence type="ECO:0000313" key="1">
    <source>
        <dbReference type="EMBL" id="CRY96777.1"/>
    </source>
</evidence>
<organism evidence="1">
    <name type="scientific">uncultured prokaryote</name>
    <dbReference type="NCBI Taxonomy" id="198431"/>
    <lineage>
        <taxon>unclassified sequences</taxon>
        <taxon>environmental samples</taxon>
    </lineage>
</organism>
<reference evidence="1" key="2">
    <citation type="submission" date="2015-07" db="EMBL/GenBank/DDBJ databases">
        <title>Plasmids, circular viruses and viroids from rat gut.</title>
        <authorList>
            <person name="Jorgensen T.J."/>
            <person name="Hansen M.A."/>
            <person name="Xu Z."/>
            <person name="Tabak M.A."/>
            <person name="Sorensen S.J."/>
            <person name="Hansen L.H."/>
        </authorList>
    </citation>
    <scope>NUCLEOTIDE SEQUENCE</scope>
    <source>
        <strain evidence="1">RGFK1265</strain>
    </source>
</reference>
<reference evidence="1" key="1">
    <citation type="submission" date="2015-06" db="EMBL/GenBank/DDBJ databases">
        <authorList>
            <person name="Joergensen T."/>
        </authorList>
    </citation>
    <scope>NUCLEOTIDE SEQUENCE</scope>
    <source>
        <strain evidence="1">RGFK1265</strain>
    </source>
</reference>